<dbReference type="PANTHER" id="PTHR32089">
    <property type="entry name" value="METHYL-ACCEPTING CHEMOTAXIS PROTEIN MCPB"/>
    <property type="match status" value="1"/>
</dbReference>
<reference evidence="7" key="2">
    <citation type="submission" date="2021-04" db="EMBL/GenBank/DDBJ databases">
        <authorList>
            <person name="Dong X."/>
        </authorList>
    </citation>
    <scope>NUCLEOTIDE SEQUENCE</scope>
    <source>
        <strain evidence="7">ZWT</strain>
    </source>
</reference>
<comment type="similarity">
    <text evidence="2">Belongs to the methyl-accepting chemotaxis (MCP) protein family.</text>
</comment>
<comment type="caution">
    <text evidence="7">The sequence shown here is derived from an EMBL/GenBank/DDBJ whole genome shotgun (WGS) entry which is preliminary data.</text>
</comment>
<dbReference type="GO" id="GO:0006935">
    <property type="term" value="P:chemotaxis"/>
    <property type="evidence" value="ECO:0007669"/>
    <property type="project" value="InterPro"/>
</dbReference>
<evidence type="ECO:0000313" key="8">
    <source>
        <dbReference type="Proteomes" id="UP001056429"/>
    </source>
</evidence>
<protein>
    <submittedName>
        <fullName evidence="7">Methyl-accepting chemotaxis protein</fullName>
    </submittedName>
</protein>
<dbReference type="CDD" id="cd06225">
    <property type="entry name" value="HAMP"/>
    <property type="match status" value="1"/>
</dbReference>
<proteinExistence type="inferred from homology"/>
<dbReference type="Proteomes" id="UP001056429">
    <property type="component" value="Unassembled WGS sequence"/>
</dbReference>
<dbReference type="Gene3D" id="1.10.287.950">
    <property type="entry name" value="Methyl-accepting chemotaxis protein"/>
    <property type="match status" value="1"/>
</dbReference>
<dbReference type="RefSeq" id="WP_250859735.1">
    <property type="nucleotide sequence ID" value="NZ_JAGSOJ010000002.1"/>
</dbReference>
<organism evidence="7 8">
    <name type="scientific">Oceanirhabdus seepicola</name>
    <dbReference type="NCBI Taxonomy" id="2828781"/>
    <lineage>
        <taxon>Bacteria</taxon>
        <taxon>Bacillati</taxon>
        <taxon>Bacillota</taxon>
        <taxon>Clostridia</taxon>
        <taxon>Eubacteriales</taxon>
        <taxon>Clostridiaceae</taxon>
        <taxon>Oceanirhabdus</taxon>
    </lineage>
</organism>
<dbReference type="Pfam" id="PF12729">
    <property type="entry name" value="4HB_MCP_1"/>
    <property type="match status" value="1"/>
</dbReference>
<dbReference type="InterPro" id="IPR004090">
    <property type="entry name" value="Chemotax_Me-accpt_rcpt"/>
</dbReference>
<dbReference type="Gene3D" id="6.10.340.10">
    <property type="match status" value="1"/>
</dbReference>
<feature type="transmembrane region" description="Helical" evidence="4">
    <location>
        <begin position="186"/>
        <end position="208"/>
    </location>
</feature>
<evidence type="ECO:0000256" key="1">
    <source>
        <dbReference type="ARBA" id="ARBA00023224"/>
    </source>
</evidence>
<dbReference type="EMBL" id="JAGSOJ010000002">
    <property type="protein sequence ID" value="MCM1990643.1"/>
    <property type="molecule type" value="Genomic_DNA"/>
</dbReference>
<dbReference type="AlphaFoldDB" id="A0A9J6P297"/>
<keyword evidence="4" id="KW-1133">Transmembrane helix</keyword>
<evidence type="ECO:0000256" key="2">
    <source>
        <dbReference type="ARBA" id="ARBA00029447"/>
    </source>
</evidence>
<accession>A0A9J6P297</accession>
<dbReference type="InterPro" id="IPR024478">
    <property type="entry name" value="HlyB_4HB_MCP"/>
</dbReference>
<dbReference type="InterPro" id="IPR003660">
    <property type="entry name" value="HAMP_dom"/>
</dbReference>
<name>A0A9J6P297_9CLOT</name>
<dbReference type="PANTHER" id="PTHR32089:SF112">
    <property type="entry name" value="LYSOZYME-LIKE PROTEIN-RELATED"/>
    <property type="match status" value="1"/>
</dbReference>
<reference evidence="7" key="1">
    <citation type="journal article" date="2021" name="mSystems">
        <title>Bacteria and Archaea Synergistically Convert Glycine Betaine to Biogenic Methane in the Formosa Cold Seep of the South China Sea.</title>
        <authorList>
            <person name="Li L."/>
            <person name="Zhang W."/>
            <person name="Zhang S."/>
            <person name="Song L."/>
            <person name="Sun Q."/>
            <person name="Zhang H."/>
            <person name="Xiang H."/>
            <person name="Dong X."/>
        </authorList>
    </citation>
    <scope>NUCLEOTIDE SEQUENCE</scope>
    <source>
        <strain evidence="7">ZWT</strain>
    </source>
</reference>
<dbReference type="SMART" id="SM00304">
    <property type="entry name" value="HAMP"/>
    <property type="match status" value="1"/>
</dbReference>
<dbReference type="Pfam" id="PF00672">
    <property type="entry name" value="HAMP"/>
    <property type="match status" value="1"/>
</dbReference>
<dbReference type="SUPFAM" id="SSF58104">
    <property type="entry name" value="Methyl-accepting chemotaxis protein (MCP) signaling domain"/>
    <property type="match status" value="1"/>
</dbReference>
<keyword evidence="8" id="KW-1185">Reference proteome</keyword>
<dbReference type="SMART" id="SM00283">
    <property type="entry name" value="MA"/>
    <property type="match status" value="1"/>
</dbReference>
<feature type="domain" description="Methyl-accepting transducer" evidence="5">
    <location>
        <begin position="282"/>
        <end position="518"/>
    </location>
</feature>
<dbReference type="CDD" id="cd11386">
    <property type="entry name" value="MCP_signal"/>
    <property type="match status" value="1"/>
</dbReference>
<dbReference type="Pfam" id="PF00015">
    <property type="entry name" value="MCPsignal"/>
    <property type="match status" value="1"/>
</dbReference>
<dbReference type="GO" id="GO:0016020">
    <property type="term" value="C:membrane"/>
    <property type="evidence" value="ECO:0007669"/>
    <property type="project" value="InterPro"/>
</dbReference>
<evidence type="ECO:0000259" key="5">
    <source>
        <dbReference type="PROSITE" id="PS50111"/>
    </source>
</evidence>
<evidence type="ECO:0000256" key="3">
    <source>
        <dbReference type="PROSITE-ProRule" id="PRU00284"/>
    </source>
</evidence>
<gene>
    <name evidence="7" type="ORF">KDK92_13000</name>
</gene>
<keyword evidence="1 3" id="KW-0807">Transducer</keyword>
<keyword evidence="4" id="KW-0812">Transmembrane</keyword>
<dbReference type="PRINTS" id="PR00260">
    <property type="entry name" value="CHEMTRNSDUCR"/>
</dbReference>
<feature type="domain" description="HAMP" evidence="6">
    <location>
        <begin position="209"/>
        <end position="263"/>
    </location>
</feature>
<evidence type="ECO:0000256" key="4">
    <source>
        <dbReference type="SAM" id="Phobius"/>
    </source>
</evidence>
<dbReference type="PROSITE" id="PS50111">
    <property type="entry name" value="CHEMOTAXIS_TRANSDUC_2"/>
    <property type="match status" value="1"/>
</dbReference>
<keyword evidence="4" id="KW-0472">Membrane</keyword>
<sequence>MIKKMKISTRLIASFLVIIVLCAVLGLSSISALKTLEDLNTKMYENSFRVSNAVKQVNLNIIKIHGEMKDISSFASTFEVANSNKRVKEYEQEIYDNFEIIKDKFLGDQRIVEEAYNAFAGWKENRDEVIKLTLVGKRDEANKLTREKGAERVALINEKIIELSEVIDNNAVSFFNNAKEESNRNIYFLIVIQVVSGIIAVLVAFFTIKSIKKSLLQAVNMMKNLSEGECDLTQRLEINSNDELGEMAKWFNLFVEKIRNVVSEVVLNTNNLVQSSDTINHAMEQSNQGMEEVAISVNVISDGIQNTVSVTEETSASIQDLSNSAEIITQESESSYESTNNVLNAANFGAKLVKEVVGAIDKVKISSNQVAIVIDELKVSSDEIGQIVSIMTNISEQTNLLALNAAIEAARAGDAGRGFSVVAEEVKKLAEESKKSANKITELITKIQQKTNKTDTIIKEEQQLVEISVNKAYDTDSEFKKILEYIEEISQKIKMMAESSKQQALIAQDMSNTIDNLSQEVQINAGESEQISASVEEQVSTFEEIGASIENIKNISLSIKRQTDRFKI</sequence>
<dbReference type="GO" id="GO:0004888">
    <property type="term" value="F:transmembrane signaling receptor activity"/>
    <property type="evidence" value="ECO:0007669"/>
    <property type="project" value="InterPro"/>
</dbReference>
<dbReference type="GO" id="GO:0007165">
    <property type="term" value="P:signal transduction"/>
    <property type="evidence" value="ECO:0007669"/>
    <property type="project" value="UniProtKB-KW"/>
</dbReference>
<evidence type="ECO:0000259" key="6">
    <source>
        <dbReference type="PROSITE" id="PS50885"/>
    </source>
</evidence>
<evidence type="ECO:0000313" key="7">
    <source>
        <dbReference type="EMBL" id="MCM1990643.1"/>
    </source>
</evidence>
<dbReference type="PROSITE" id="PS50885">
    <property type="entry name" value="HAMP"/>
    <property type="match status" value="1"/>
</dbReference>
<dbReference type="InterPro" id="IPR004089">
    <property type="entry name" value="MCPsignal_dom"/>
</dbReference>